<accession>A0A363NWA0</accession>
<gene>
    <name evidence="1" type="ORF">DCO56_09090</name>
</gene>
<reference evidence="1 2" key="1">
    <citation type="submission" date="2018-04" db="EMBL/GenBank/DDBJ databases">
        <title>Sphingobacterium sp. M46 Genome.</title>
        <authorList>
            <person name="Cheng J."/>
            <person name="Li Y."/>
        </authorList>
    </citation>
    <scope>NUCLEOTIDE SEQUENCE [LARGE SCALE GENOMIC DNA]</scope>
    <source>
        <strain evidence="1 2">M46</strain>
    </source>
</reference>
<dbReference type="EMBL" id="QCXX01000002">
    <property type="protein sequence ID" value="PUV25086.1"/>
    <property type="molecule type" value="Genomic_DNA"/>
</dbReference>
<name>A0A363NWA0_9SPHI</name>
<organism evidence="1 2">
    <name type="scientific">Sphingobacterium athyrii</name>
    <dbReference type="NCBI Taxonomy" id="2152717"/>
    <lineage>
        <taxon>Bacteria</taxon>
        <taxon>Pseudomonadati</taxon>
        <taxon>Bacteroidota</taxon>
        <taxon>Sphingobacteriia</taxon>
        <taxon>Sphingobacteriales</taxon>
        <taxon>Sphingobacteriaceae</taxon>
        <taxon>Sphingobacterium</taxon>
    </lineage>
</organism>
<keyword evidence="2" id="KW-1185">Reference proteome</keyword>
<proteinExistence type="predicted"/>
<dbReference type="AlphaFoldDB" id="A0A363NWA0"/>
<protein>
    <submittedName>
        <fullName evidence="1">Uncharacterized protein</fullName>
    </submittedName>
</protein>
<sequence>MLYQYLPVIVSQLCNNRSDKAGQHIKAWLKQVKVQLKALSEMPNKKQDYETVQKKTCAIPAMSLSSKAIPEIRLLGAGGSAEKQTGDTTARYKSLWRSTLIHTNINRISRQAPLNAVVQSARVHAGSIVAYLV</sequence>
<comment type="caution">
    <text evidence="1">The sequence shown here is derived from an EMBL/GenBank/DDBJ whole genome shotgun (WGS) entry which is preliminary data.</text>
</comment>
<evidence type="ECO:0000313" key="2">
    <source>
        <dbReference type="Proteomes" id="UP000250831"/>
    </source>
</evidence>
<evidence type="ECO:0000313" key="1">
    <source>
        <dbReference type="EMBL" id="PUV25086.1"/>
    </source>
</evidence>
<dbReference type="Proteomes" id="UP000250831">
    <property type="component" value="Unassembled WGS sequence"/>
</dbReference>